<evidence type="ECO:0000313" key="7">
    <source>
        <dbReference type="EMBL" id="RFT06115.1"/>
    </source>
</evidence>
<dbReference type="OrthoDB" id="9800808at2"/>
<dbReference type="EC" id="2.7.1.35" evidence="1"/>
<evidence type="ECO:0000259" key="6">
    <source>
        <dbReference type="Pfam" id="PF08543"/>
    </source>
</evidence>
<dbReference type="Gene3D" id="3.40.1190.20">
    <property type="match status" value="1"/>
</dbReference>
<proteinExistence type="predicted"/>
<dbReference type="AlphaFoldDB" id="A0A3E2B296"/>
<dbReference type="InterPro" id="IPR029056">
    <property type="entry name" value="Ribokinase-like"/>
</dbReference>
<dbReference type="GO" id="GO:0009443">
    <property type="term" value="P:pyridoxal 5'-phosphate salvage"/>
    <property type="evidence" value="ECO:0007669"/>
    <property type="project" value="InterPro"/>
</dbReference>
<reference evidence="7 8" key="1">
    <citation type="submission" date="2018-07" db="EMBL/GenBank/DDBJ databases">
        <title>GABA Modulating Bacteria of the Human Gut Microbiota.</title>
        <authorList>
            <person name="Strandwitz P."/>
            <person name="Kim K.H."/>
            <person name="Terekhova D."/>
            <person name="Liu J.K."/>
            <person name="Sharma A."/>
            <person name="Levering J."/>
            <person name="Mcdonald D."/>
            <person name="Dietrich D."/>
            <person name="Ramadhar T.R."/>
            <person name="Lekbua A."/>
            <person name="Mroue N."/>
            <person name="Liston C."/>
            <person name="Stewart E.J."/>
            <person name="Dubin M.J."/>
            <person name="Zengler K."/>
            <person name="Knight R."/>
            <person name="Gilbert J.A."/>
            <person name="Clardy J."/>
            <person name="Lewis K."/>
        </authorList>
    </citation>
    <scope>NUCLEOTIDE SEQUENCE [LARGE SCALE GENOMIC DNA]</scope>
    <source>
        <strain evidence="7 8">KLE1738</strain>
    </source>
</reference>
<evidence type="ECO:0000313" key="8">
    <source>
        <dbReference type="Proteomes" id="UP000260649"/>
    </source>
</evidence>
<sequence length="279" mass="30002">MKRVVSIQDISCLGKCSLTVALPIISAMGVETCVVPTAVLSTHTGGFSGFTFHDLTQEVAPIADHWAKEGISFDAIYTGYLGSFEQIHLVSQFFDRFGGQDTLIYVDPAMADNGVLYTGFTPEFAKEMGKLCGKADVIVPNLTEASFMLGVDYVGEDYDEAYIRDLLKQLTGLGCKTAVLTGVSFAPGQIGAMAYDAATDTYASYFNEKLPVSFHGTGDVFASACVGALMNGKDLAGALKIAVDYTLECIRETQNDPDARWYGVNFESAIPMLVHSLGR</sequence>
<keyword evidence="2 7" id="KW-0808">Transferase</keyword>
<dbReference type="GO" id="GO:0008478">
    <property type="term" value="F:pyridoxal kinase activity"/>
    <property type="evidence" value="ECO:0007669"/>
    <property type="project" value="UniProtKB-EC"/>
</dbReference>
<dbReference type="GO" id="GO:0005524">
    <property type="term" value="F:ATP binding"/>
    <property type="evidence" value="ECO:0007669"/>
    <property type="project" value="UniProtKB-KW"/>
</dbReference>
<dbReference type="GeneID" id="97995849"/>
<evidence type="ECO:0000256" key="3">
    <source>
        <dbReference type="ARBA" id="ARBA00022741"/>
    </source>
</evidence>
<evidence type="ECO:0000256" key="4">
    <source>
        <dbReference type="ARBA" id="ARBA00022777"/>
    </source>
</evidence>
<dbReference type="RefSeq" id="WP_021919522.1">
    <property type="nucleotide sequence ID" value="NZ_CAKXKJ010000007.1"/>
</dbReference>
<dbReference type="Proteomes" id="UP000260649">
    <property type="component" value="Unassembled WGS sequence"/>
</dbReference>
<comment type="caution">
    <text evidence="7">The sequence shown here is derived from an EMBL/GenBank/DDBJ whole genome shotgun (WGS) entry which is preliminary data.</text>
</comment>
<keyword evidence="4 7" id="KW-0418">Kinase</keyword>
<dbReference type="EMBL" id="QQRQ01000016">
    <property type="protein sequence ID" value="RFT06115.1"/>
    <property type="molecule type" value="Genomic_DNA"/>
</dbReference>
<keyword evidence="8" id="KW-1185">Reference proteome</keyword>
<dbReference type="Pfam" id="PF08543">
    <property type="entry name" value="Phos_pyr_kin"/>
    <property type="match status" value="1"/>
</dbReference>
<keyword evidence="5" id="KW-0067">ATP-binding</keyword>
<dbReference type="InterPro" id="IPR013749">
    <property type="entry name" value="PM/HMP-P_kinase-1"/>
</dbReference>
<dbReference type="CDD" id="cd01173">
    <property type="entry name" value="pyridoxal_pyridoxamine_kinase"/>
    <property type="match status" value="1"/>
</dbReference>
<keyword evidence="3" id="KW-0547">Nucleotide-binding</keyword>
<evidence type="ECO:0000256" key="1">
    <source>
        <dbReference type="ARBA" id="ARBA00012104"/>
    </source>
</evidence>
<accession>A0A3E2B296</accession>
<dbReference type="PANTHER" id="PTHR10534:SF2">
    <property type="entry name" value="PYRIDOXAL KINASE"/>
    <property type="match status" value="1"/>
</dbReference>
<evidence type="ECO:0000256" key="5">
    <source>
        <dbReference type="ARBA" id="ARBA00022840"/>
    </source>
</evidence>
<dbReference type="NCBIfam" id="NF005491">
    <property type="entry name" value="PRK07105.1"/>
    <property type="match status" value="1"/>
</dbReference>
<organism evidence="7 8">
    <name type="scientific">Evtepia gabavorous</name>
    <dbReference type="NCBI Taxonomy" id="2211183"/>
    <lineage>
        <taxon>Bacteria</taxon>
        <taxon>Bacillati</taxon>
        <taxon>Bacillota</taxon>
        <taxon>Clostridia</taxon>
        <taxon>Eubacteriales</taxon>
        <taxon>Evtepia</taxon>
    </lineage>
</organism>
<dbReference type="GO" id="GO:0005829">
    <property type="term" value="C:cytosol"/>
    <property type="evidence" value="ECO:0007669"/>
    <property type="project" value="TreeGrafter"/>
</dbReference>
<protein>
    <recommendedName>
        <fullName evidence="1">pyridoxal kinase</fullName>
        <ecNumber evidence="1">2.7.1.35</ecNumber>
    </recommendedName>
</protein>
<dbReference type="PANTHER" id="PTHR10534">
    <property type="entry name" value="PYRIDOXAL KINASE"/>
    <property type="match status" value="1"/>
</dbReference>
<name>A0A3E2B296_9FIRM</name>
<dbReference type="SUPFAM" id="SSF53613">
    <property type="entry name" value="Ribokinase-like"/>
    <property type="match status" value="1"/>
</dbReference>
<gene>
    <name evidence="7" type="ORF">DV520_08905</name>
</gene>
<evidence type="ECO:0000256" key="2">
    <source>
        <dbReference type="ARBA" id="ARBA00022679"/>
    </source>
</evidence>
<dbReference type="InterPro" id="IPR004625">
    <property type="entry name" value="PyrdxlKinase"/>
</dbReference>
<feature type="domain" description="Pyridoxamine kinase/Phosphomethylpyrimidine kinase" evidence="6">
    <location>
        <begin position="25"/>
        <end position="253"/>
    </location>
</feature>